<dbReference type="KEGG" id="moc:BB934_43295"/>
<name>A0A1B2EYQ8_9HYPH</name>
<gene>
    <name evidence="1" type="ORF">BB934_43295</name>
</gene>
<reference evidence="1" key="1">
    <citation type="submission" date="2016-07" db="EMBL/GenBank/DDBJ databases">
        <title>Microvirga ossetica sp. nov. a new species of rhizobia isolated from root nodules of the legume species Vicia alpestris Steven originated from North Ossetia region in the Caucasus.</title>
        <authorList>
            <person name="Safronova V.I."/>
            <person name="Kuznetsova I.G."/>
            <person name="Sazanova A.L."/>
            <person name="Belimov A."/>
            <person name="Andronov E."/>
            <person name="Osledkin Y.S."/>
            <person name="Onishchuk O.P."/>
            <person name="Kurchak O.N."/>
            <person name="Shaposhnikov A.I."/>
            <person name="Willems A."/>
            <person name="Tikhonovich I.A."/>
        </authorList>
    </citation>
    <scope>NUCLEOTIDE SEQUENCE [LARGE SCALE GENOMIC DNA]</scope>
    <source>
        <strain evidence="1">V5/3M</strain>
        <plasmid evidence="1">unnamed4</plasmid>
    </source>
</reference>
<dbReference type="AlphaFoldDB" id="A0A1B2EYQ8"/>
<evidence type="ECO:0000313" key="1">
    <source>
        <dbReference type="EMBL" id="ANY85038.1"/>
    </source>
</evidence>
<geneLocation type="plasmid" evidence="1">
    <name>unnamed4</name>
</geneLocation>
<keyword evidence="1" id="KW-0614">Plasmid</keyword>
<dbReference type="EMBL" id="CP016620">
    <property type="protein sequence ID" value="ANY85038.1"/>
    <property type="molecule type" value="Genomic_DNA"/>
</dbReference>
<proteinExistence type="predicted"/>
<protein>
    <submittedName>
        <fullName evidence="1">Uncharacterized protein</fullName>
    </submittedName>
</protein>
<sequence length="97" mass="10837">MGSGIIWHIRFPISLVAMDQPRQRISGNACHEQREQRVRCQPLGHGSLAGANVPLGIRILLSCLLDVAFASIIQFTDLSRRLFCNVVRHRCSNLKTA</sequence>
<accession>A0A1B2EYQ8</accession>
<organism evidence="1">
    <name type="scientific">Microvirga ossetica</name>
    <dbReference type="NCBI Taxonomy" id="1882682"/>
    <lineage>
        <taxon>Bacteria</taxon>
        <taxon>Pseudomonadati</taxon>
        <taxon>Pseudomonadota</taxon>
        <taxon>Alphaproteobacteria</taxon>
        <taxon>Hyphomicrobiales</taxon>
        <taxon>Methylobacteriaceae</taxon>
        <taxon>Microvirga</taxon>
    </lineage>
</organism>